<reference evidence="2 3" key="2">
    <citation type="journal article" date="2012" name="Int. J. Syst. Evol. Microbiol.">
        <title>Magnetococcus marinus gen. nov., sp. nov., a marine, magnetotactic bacterium that represents a novel lineage (Magnetococcaceae fam. nov.; Magnetococcales ord. nov.) at the base of the Alphaproteobacteria.</title>
        <authorList>
            <person name="Bazylinski D.A."/>
            <person name="Williams T.J."/>
            <person name="Lefevre C.T."/>
            <person name="Berg R.J."/>
            <person name="Zhang C.L."/>
            <person name="Bowser S.S."/>
            <person name="Dean A.J."/>
            <person name="Beveridge T.J."/>
        </authorList>
    </citation>
    <scope>NUCLEOTIDE SEQUENCE [LARGE SCALE GENOMIC DNA]</scope>
    <source>
        <strain evidence="3">ATCC BAA-1437 / JCM 17883 / MC-1</strain>
    </source>
</reference>
<evidence type="ECO:0000313" key="3">
    <source>
        <dbReference type="Proteomes" id="UP000002586"/>
    </source>
</evidence>
<organism evidence="2 3">
    <name type="scientific">Magnetococcus marinus (strain ATCC BAA-1437 / JCM 17883 / MC-1)</name>
    <dbReference type="NCBI Taxonomy" id="156889"/>
    <lineage>
        <taxon>Bacteria</taxon>
        <taxon>Pseudomonadati</taxon>
        <taxon>Pseudomonadota</taxon>
        <taxon>Magnetococcia</taxon>
        <taxon>Magnetococcales</taxon>
        <taxon>Magnetococcaceae</taxon>
        <taxon>Magnetococcus</taxon>
    </lineage>
</organism>
<dbReference type="InterPro" id="IPR039315">
    <property type="entry name" value="CheW"/>
</dbReference>
<dbReference type="HOGENOM" id="CLU_048995_3_1_5"/>
<dbReference type="InterPro" id="IPR002545">
    <property type="entry name" value="CheW-lke_dom"/>
</dbReference>
<dbReference type="SMART" id="SM00260">
    <property type="entry name" value="CheW"/>
    <property type="match status" value="1"/>
</dbReference>
<evidence type="ECO:0000259" key="1">
    <source>
        <dbReference type="PROSITE" id="PS50851"/>
    </source>
</evidence>
<dbReference type="InterPro" id="IPR036061">
    <property type="entry name" value="CheW-like_dom_sf"/>
</dbReference>
<dbReference type="STRING" id="156889.Mmc1_3204"/>
<dbReference type="Pfam" id="PF01584">
    <property type="entry name" value="CheW"/>
    <property type="match status" value="1"/>
</dbReference>
<dbReference type="eggNOG" id="COG0835">
    <property type="taxonomic scope" value="Bacteria"/>
</dbReference>
<dbReference type="PROSITE" id="PS50851">
    <property type="entry name" value="CHEW"/>
    <property type="match status" value="1"/>
</dbReference>
<protein>
    <submittedName>
        <fullName evidence="2">CheW protein</fullName>
    </submittedName>
</protein>
<keyword evidence="3" id="KW-1185">Reference proteome</keyword>
<dbReference type="OrthoDB" id="3291462at2"/>
<feature type="domain" description="CheW-like" evidence="1">
    <location>
        <begin position="1"/>
        <end position="159"/>
    </location>
</feature>
<accession>A0LCK1</accession>
<dbReference type="PANTHER" id="PTHR22617">
    <property type="entry name" value="CHEMOTAXIS SENSOR HISTIDINE KINASE-RELATED"/>
    <property type="match status" value="1"/>
</dbReference>
<name>A0LCK1_MAGMM</name>
<dbReference type="KEGG" id="mgm:Mmc1_3204"/>
<dbReference type="GO" id="GO:0006935">
    <property type="term" value="P:chemotaxis"/>
    <property type="evidence" value="ECO:0007669"/>
    <property type="project" value="InterPro"/>
</dbReference>
<dbReference type="SUPFAM" id="SSF50341">
    <property type="entry name" value="CheW-like"/>
    <property type="match status" value="1"/>
</dbReference>
<dbReference type="EMBL" id="CP000471">
    <property type="protein sequence ID" value="ABK45694.1"/>
    <property type="molecule type" value="Genomic_DNA"/>
</dbReference>
<sequence length="164" mass="18379">MVLCSFTVGDLLLGIDIMLVREIRRATPCTQVPGAPDFYMGLVNIRGQVATIADLRTRLGWEQGGVGQDNTGYFIIMKTKPEVKEWYHDKVDKHCPWEDRFGLRVDKLGVVQDFGNEGFQPRPANLEGISARFAKGVIELDRKLLVVLNLPALMGFGDPEKMDD</sequence>
<dbReference type="RefSeq" id="WP_011714757.1">
    <property type="nucleotide sequence ID" value="NC_008576.1"/>
</dbReference>
<evidence type="ECO:0000313" key="2">
    <source>
        <dbReference type="EMBL" id="ABK45694.1"/>
    </source>
</evidence>
<dbReference type="GO" id="GO:0007165">
    <property type="term" value="P:signal transduction"/>
    <property type="evidence" value="ECO:0007669"/>
    <property type="project" value="InterPro"/>
</dbReference>
<proteinExistence type="predicted"/>
<dbReference type="GO" id="GO:0005829">
    <property type="term" value="C:cytosol"/>
    <property type="evidence" value="ECO:0007669"/>
    <property type="project" value="TreeGrafter"/>
</dbReference>
<dbReference type="Gene3D" id="2.40.50.180">
    <property type="entry name" value="CheA-289, Domain 4"/>
    <property type="match status" value="1"/>
</dbReference>
<dbReference type="PANTHER" id="PTHR22617:SF23">
    <property type="entry name" value="CHEMOTAXIS PROTEIN CHEW"/>
    <property type="match status" value="1"/>
</dbReference>
<gene>
    <name evidence="2" type="ordered locus">Mmc1_3204</name>
</gene>
<dbReference type="Proteomes" id="UP000002586">
    <property type="component" value="Chromosome"/>
</dbReference>
<dbReference type="Gene3D" id="2.30.30.40">
    <property type="entry name" value="SH3 Domains"/>
    <property type="match status" value="1"/>
</dbReference>
<reference evidence="3" key="1">
    <citation type="journal article" date="2009" name="Appl. Environ. Microbiol.">
        <title>Complete genome sequence of the chemolithoautotrophic marine magnetotactic coccus strain MC-1.</title>
        <authorList>
            <person name="Schubbe S."/>
            <person name="Williams T.J."/>
            <person name="Xie G."/>
            <person name="Kiss H.E."/>
            <person name="Brettin T.S."/>
            <person name="Martinez D."/>
            <person name="Ross C.A."/>
            <person name="Schuler D."/>
            <person name="Cox B.L."/>
            <person name="Nealson K.H."/>
            <person name="Bazylinski D.A."/>
        </authorList>
    </citation>
    <scope>NUCLEOTIDE SEQUENCE [LARGE SCALE GENOMIC DNA]</scope>
    <source>
        <strain evidence="3">ATCC BAA-1437 / JCM 17883 / MC-1</strain>
    </source>
</reference>
<dbReference type="AlphaFoldDB" id="A0LCK1"/>